<dbReference type="GO" id="GO:0003676">
    <property type="term" value="F:nucleic acid binding"/>
    <property type="evidence" value="ECO:0007669"/>
    <property type="project" value="InterPro"/>
</dbReference>
<comment type="caution">
    <text evidence="2">The sequence shown here is derived from an EMBL/GenBank/DDBJ whole genome shotgun (WGS) entry which is preliminary data.</text>
</comment>
<evidence type="ECO:0000313" key="2">
    <source>
        <dbReference type="EMBL" id="KAF0933117.1"/>
    </source>
</evidence>
<dbReference type="GO" id="GO:0008270">
    <property type="term" value="F:zinc ion binding"/>
    <property type="evidence" value="ECO:0007669"/>
    <property type="project" value="InterPro"/>
</dbReference>
<dbReference type="InterPro" id="IPR036875">
    <property type="entry name" value="Znf_CCHC_sf"/>
</dbReference>
<name>A0A6G1F866_9ORYZ</name>
<organism evidence="2 3">
    <name type="scientific">Oryza meyeriana var. granulata</name>
    <dbReference type="NCBI Taxonomy" id="110450"/>
    <lineage>
        <taxon>Eukaryota</taxon>
        <taxon>Viridiplantae</taxon>
        <taxon>Streptophyta</taxon>
        <taxon>Embryophyta</taxon>
        <taxon>Tracheophyta</taxon>
        <taxon>Spermatophyta</taxon>
        <taxon>Magnoliopsida</taxon>
        <taxon>Liliopsida</taxon>
        <taxon>Poales</taxon>
        <taxon>Poaceae</taxon>
        <taxon>BOP clade</taxon>
        <taxon>Oryzoideae</taxon>
        <taxon>Oryzeae</taxon>
        <taxon>Oryzinae</taxon>
        <taxon>Oryza</taxon>
        <taxon>Oryza meyeriana</taxon>
    </lineage>
</organism>
<accession>A0A6G1F866</accession>
<evidence type="ECO:0000256" key="1">
    <source>
        <dbReference type="SAM" id="MobiDB-lite"/>
    </source>
</evidence>
<proteinExistence type="predicted"/>
<gene>
    <name evidence="2" type="ORF">E2562_013850</name>
</gene>
<feature type="compositionally biased region" description="Polar residues" evidence="1">
    <location>
        <begin position="80"/>
        <end position="99"/>
    </location>
</feature>
<dbReference type="AlphaFoldDB" id="A0A6G1F866"/>
<feature type="region of interest" description="Disordered" evidence="1">
    <location>
        <begin position="77"/>
        <end position="125"/>
    </location>
</feature>
<sequence>MDFLNGFNYLSRYATEEMPTEARRVMLCQDRLNPELKHALSAHEINIKKSLVDKALLVEESEKEVMAERKRKWVARKAISGSSSRPRVTQPATRYTTAPVSRPQFSAPRPSLVPNQQFNRGGQLPTTQGKIANVTYFNCGHLGHYSNKCPYPKK</sequence>
<dbReference type="SUPFAM" id="SSF57756">
    <property type="entry name" value="Retrovirus zinc finger-like domains"/>
    <property type="match status" value="1"/>
</dbReference>
<evidence type="ECO:0008006" key="4">
    <source>
        <dbReference type="Google" id="ProtNLM"/>
    </source>
</evidence>
<dbReference type="OrthoDB" id="786614at2759"/>
<keyword evidence="3" id="KW-1185">Reference proteome</keyword>
<reference evidence="2 3" key="1">
    <citation type="submission" date="2019-11" db="EMBL/GenBank/DDBJ databases">
        <title>Whole genome sequence of Oryza granulata.</title>
        <authorList>
            <person name="Li W."/>
        </authorList>
    </citation>
    <scope>NUCLEOTIDE SEQUENCE [LARGE SCALE GENOMIC DNA]</scope>
    <source>
        <strain evidence="3">cv. Menghai</strain>
        <tissue evidence="2">Leaf</tissue>
    </source>
</reference>
<feature type="compositionally biased region" description="Polar residues" evidence="1">
    <location>
        <begin position="113"/>
        <end position="125"/>
    </location>
</feature>
<dbReference type="Proteomes" id="UP000479710">
    <property type="component" value="Unassembled WGS sequence"/>
</dbReference>
<dbReference type="EMBL" id="SPHZ02000001">
    <property type="protein sequence ID" value="KAF0933117.1"/>
    <property type="molecule type" value="Genomic_DNA"/>
</dbReference>
<evidence type="ECO:0000313" key="3">
    <source>
        <dbReference type="Proteomes" id="UP000479710"/>
    </source>
</evidence>
<protein>
    <recommendedName>
        <fullName evidence="4">CCHC-type domain-containing protein</fullName>
    </recommendedName>
</protein>